<evidence type="ECO:0000313" key="2">
    <source>
        <dbReference type="Proteomes" id="UP000620559"/>
    </source>
</evidence>
<sequence length="60" mass="7014">MEFIWSDSGDNNSAETLIWKCLKGALVNDEGICYHRYPIFSADRSRREPDILMLHKNWGL</sequence>
<dbReference type="RefSeq" id="WP_193923593.1">
    <property type="nucleotide sequence ID" value="NZ_JADEWL010000102.1"/>
</dbReference>
<dbReference type="Proteomes" id="UP000620559">
    <property type="component" value="Unassembled WGS sequence"/>
</dbReference>
<dbReference type="EMBL" id="JADEWL010000102">
    <property type="protein sequence ID" value="MBE9215491.1"/>
    <property type="molecule type" value="Genomic_DNA"/>
</dbReference>
<protein>
    <submittedName>
        <fullName evidence="1">Uncharacterized protein</fullName>
    </submittedName>
</protein>
<dbReference type="AlphaFoldDB" id="A0A8J7K340"/>
<organism evidence="1 2">
    <name type="scientific">Plectonema cf. radiosum LEGE 06105</name>
    <dbReference type="NCBI Taxonomy" id="945769"/>
    <lineage>
        <taxon>Bacteria</taxon>
        <taxon>Bacillati</taxon>
        <taxon>Cyanobacteriota</taxon>
        <taxon>Cyanophyceae</taxon>
        <taxon>Oscillatoriophycideae</taxon>
        <taxon>Oscillatoriales</taxon>
        <taxon>Microcoleaceae</taxon>
        <taxon>Plectonema</taxon>
    </lineage>
</organism>
<evidence type="ECO:0000313" key="1">
    <source>
        <dbReference type="EMBL" id="MBE9215491.1"/>
    </source>
</evidence>
<keyword evidence="2" id="KW-1185">Reference proteome</keyword>
<comment type="caution">
    <text evidence="1">The sequence shown here is derived from an EMBL/GenBank/DDBJ whole genome shotgun (WGS) entry which is preliminary data.</text>
</comment>
<reference evidence="1" key="1">
    <citation type="submission" date="2020-10" db="EMBL/GenBank/DDBJ databases">
        <authorList>
            <person name="Castelo-Branco R."/>
            <person name="Eusebio N."/>
            <person name="Adriana R."/>
            <person name="Vieira A."/>
            <person name="Brugerolle De Fraissinette N."/>
            <person name="Rezende De Castro R."/>
            <person name="Schneider M.P."/>
            <person name="Vasconcelos V."/>
            <person name="Leao P.N."/>
        </authorList>
    </citation>
    <scope>NUCLEOTIDE SEQUENCE</scope>
    <source>
        <strain evidence="1">LEGE 06105</strain>
    </source>
</reference>
<accession>A0A8J7K340</accession>
<gene>
    <name evidence="1" type="ORF">IQ247_22970</name>
</gene>
<name>A0A8J7K340_9CYAN</name>
<proteinExistence type="predicted"/>